<protein>
    <submittedName>
        <fullName evidence="3">Myb-like DNA-binding domain containing protein</fullName>
    </submittedName>
</protein>
<evidence type="ECO:0000259" key="2">
    <source>
        <dbReference type="PROSITE" id="PS51294"/>
    </source>
</evidence>
<dbReference type="PANTHER" id="PTHR45614:SF253">
    <property type="entry name" value="CHROMOSOME UNDETERMINED SCAFFOLD_38, WHOLE GENOME SHOTGUN SEQUENCE"/>
    <property type="match status" value="1"/>
</dbReference>
<dbReference type="Gene3D" id="1.10.10.60">
    <property type="entry name" value="Homeodomain-like"/>
    <property type="match status" value="1"/>
</dbReference>
<evidence type="ECO:0000313" key="3">
    <source>
        <dbReference type="EMBL" id="BED92877.1"/>
    </source>
</evidence>
<dbReference type="GO" id="GO:0000978">
    <property type="term" value="F:RNA polymerase II cis-regulatory region sequence-specific DNA binding"/>
    <property type="evidence" value="ECO:0007669"/>
    <property type="project" value="TreeGrafter"/>
</dbReference>
<dbReference type="InterPro" id="IPR017930">
    <property type="entry name" value="Myb_dom"/>
</dbReference>
<dbReference type="SUPFAM" id="SSF46689">
    <property type="entry name" value="Homeodomain-like"/>
    <property type="match status" value="1"/>
</dbReference>
<keyword evidence="3" id="KW-0238">DNA-binding</keyword>
<sequence length="257" mass="30172">MKKRKIASFMTCLLIGGAFLGNVYGGKFIFNKKYDTILTNIIETHGTGNWELILKKFEESLESQEEKDNFSSFSIKSDNPLKQKIRRLVSHWHEVTVPRFCLTNPFSIEEDQLILNLARRYGPKWKTIKKSFPKRNIANIKNRFLFLLENPLLRIPIFAPNFTNVPTNENHETTDESVTAPEPIFEFEFPEFDDFFNDFFNKTTDESVTAPEPTFEFEFPEFDDFFNDFFNKTTDESSTTSKFSGFNEFEENFFPNL</sequence>
<dbReference type="CDD" id="cd00167">
    <property type="entry name" value="SANT"/>
    <property type="match status" value="1"/>
</dbReference>
<dbReference type="InterPro" id="IPR009057">
    <property type="entry name" value="Homeodomain-like_sf"/>
</dbReference>
<evidence type="ECO:0000259" key="1">
    <source>
        <dbReference type="PROSITE" id="PS50090"/>
    </source>
</evidence>
<dbReference type="Pfam" id="PF00249">
    <property type="entry name" value="Myb_DNA-binding"/>
    <property type="match status" value="1"/>
</dbReference>
<dbReference type="PROSITE" id="PS51294">
    <property type="entry name" value="HTH_MYB"/>
    <property type="match status" value="1"/>
</dbReference>
<feature type="domain" description="HTH myb-type" evidence="2">
    <location>
        <begin position="105"/>
        <end position="152"/>
    </location>
</feature>
<accession>A0AA48KZG9</accession>
<gene>
    <name evidence="3" type="ORF">RsTaC01_0774</name>
</gene>
<reference evidence="3" key="1">
    <citation type="journal article" date="2023" name="ISME J.">
        <title>Emergence of putative energy parasites within Clostridia revealed by genome analysis of a novel endosymbiotic clade.</title>
        <authorList>
            <person name="Takahashi K."/>
            <person name="Kuwahara H."/>
            <person name="Horikawa Y."/>
            <person name="Izawa K."/>
            <person name="Kato D."/>
            <person name="Inagaki T."/>
            <person name="Yuki M."/>
            <person name="Ohkuma M."/>
            <person name="Hongoh Y."/>
        </authorList>
    </citation>
    <scope>NUCLEOTIDE SEQUENCE</scope>
    <source>
        <strain evidence="3">RsTa-C01</strain>
    </source>
</reference>
<dbReference type="InterPro" id="IPR001005">
    <property type="entry name" value="SANT/Myb"/>
</dbReference>
<dbReference type="PROSITE" id="PS50090">
    <property type="entry name" value="MYB_LIKE"/>
    <property type="match status" value="1"/>
</dbReference>
<dbReference type="GO" id="GO:0000981">
    <property type="term" value="F:DNA-binding transcription factor activity, RNA polymerase II-specific"/>
    <property type="evidence" value="ECO:0007669"/>
    <property type="project" value="TreeGrafter"/>
</dbReference>
<dbReference type="KEGG" id="ptrh:RsTaC01_0774"/>
<dbReference type="SMART" id="SM00717">
    <property type="entry name" value="SANT"/>
    <property type="match status" value="1"/>
</dbReference>
<dbReference type="EMBL" id="AP027925">
    <property type="protein sequence ID" value="BED92877.1"/>
    <property type="molecule type" value="Genomic_DNA"/>
</dbReference>
<dbReference type="Proteomes" id="UP001335720">
    <property type="component" value="Chromosome"/>
</dbReference>
<dbReference type="AlphaFoldDB" id="A0AA48KZG9"/>
<proteinExistence type="predicted"/>
<dbReference type="InterPro" id="IPR050560">
    <property type="entry name" value="MYB_TF"/>
</dbReference>
<organism evidence="3">
    <name type="scientific">Candidatus Paraimprobicoccus trichonymphae</name>
    <dbReference type="NCBI Taxonomy" id="3033793"/>
    <lineage>
        <taxon>Bacteria</taxon>
        <taxon>Bacillati</taxon>
        <taxon>Bacillota</taxon>
        <taxon>Clostridia</taxon>
        <taxon>Candidatus Paraimprobicoccus</taxon>
    </lineage>
</organism>
<name>A0AA48KZG9_9FIRM</name>
<feature type="domain" description="Myb-like" evidence="1">
    <location>
        <begin position="104"/>
        <end position="148"/>
    </location>
</feature>
<dbReference type="PANTHER" id="PTHR45614">
    <property type="entry name" value="MYB PROTEIN-RELATED"/>
    <property type="match status" value="1"/>
</dbReference>